<gene>
    <name evidence="1" type="ORF">F383_21838</name>
</gene>
<name>A0A0B0NXT0_GOSAR</name>
<accession>A0A0B0NXT0</accession>
<evidence type="ECO:0000313" key="2">
    <source>
        <dbReference type="Proteomes" id="UP000032142"/>
    </source>
</evidence>
<sequence>MPVWAIRKHKDRRIARKAYTMPMSQTWSYIHGLTRKAKVDANIPDMNSTYLARTFIHHNSI</sequence>
<dbReference type="Proteomes" id="UP000032142">
    <property type="component" value="Unassembled WGS sequence"/>
</dbReference>
<dbReference type="EMBL" id="KN404816">
    <property type="protein sequence ID" value="KHG15881.1"/>
    <property type="molecule type" value="Genomic_DNA"/>
</dbReference>
<reference evidence="2" key="1">
    <citation type="submission" date="2014-09" db="EMBL/GenBank/DDBJ databases">
        <authorList>
            <person name="Mudge J."/>
            <person name="Ramaraj T."/>
            <person name="Lindquist I.E."/>
            <person name="Bharti A.K."/>
            <person name="Sundararajan A."/>
            <person name="Cameron C.T."/>
            <person name="Woodward J.E."/>
            <person name="May G.D."/>
            <person name="Brubaker C."/>
            <person name="Broadhvest J."/>
            <person name="Wilkins T.A."/>
        </authorList>
    </citation>
    <scope>NUCLEOTIDE SEQUENCE</scope>
    <source>
        <strain evidence="2">cv. AKA8401</strain>
    </source>
</reference>
<proteinExistence type="predicted"/>
<dbReference type="AlphaFoldDB" id="A0A0B0NXT0"/>
<protein>
    <submittedName>
        <fullName evidence="1">Uncharacterized protein</fullName>
    </submittedName>
</protein>
<organism evidence="1 2">
    <name type="scientific">Gossypium arboreum</name>
    <name type="common">Tree cotton</name>
    <name type="synonym">Gossypium nanking</name>
    <dbReference type="NCBI Taxonomy" id="29729"/>
    <lineage>
        <taxon>Eukaryota</taxon>
        <taxon>Viridiplantae</taxon>
        <taxon>Streptophyta</taxon>
        <taxon>Embryophyta</taxon>
        <taxon>Tracheophyta</taxon>
        <taxon>Spermatophyta</taxon>
        <taxon>Magnoliopsida</taxon>
        <taxon>eudicotyledons</taxon>
        <taxon>Gunneridae</taxon>
        <taxon>Pentapetalae</taxon>
        <taxon>rosids</taxon>
        <taxon>malvids</taxon>
        <taxon>Malvales</taxon>
        <taxon>Malvaceae</taxon>
        <taxon>Malvoideae</taxon>
        <taxon>Gossypium</taxon>
    </lineage>
</organism>
<keyword evidence="2" id="KW-1185">Reference proteome</keyword>
<evidence type="ECO:0000313" key="1">
    <source>
        <dbReference type="EMBL" id="KHG15881.1"/>
    </source>
</evidence>